<evidence type="ECO:0000256" key="1">
    <source>
        <dbReference type="SAM" id="MobiDB-lite"/>
    </source>
</evidence>
<name>A0ABR7SX76_9ACTN</name>
<keyword evidence="3" id="KW-1185">Reference proteome</keyword>
<organism evidence="2 3">
    <name type="scientific">Streptomyces polyasparticus</name>
    <dbReference type="NCBI Taxonomy" id="2767826"/>
    <lineage>
        <taxon>Bacteria</taxon>
        <taxon>Bacillati</taxon>
        <taxon>Actinomycetota</taxon>
        <taxon>Actinomycetes</taxon>
        <taxon>Kitasatosporales</taxon>
        <taxon>Streptomycetaceae</taxon>
        <taxon>Streptomyces</taxon>
    </lineage>
</organism>
<accession>A0ABR7SX76</accession>
<dbReference type="Proteomes" id="UP000642284">
    <property type="component" value="Unassembled WGS sequence"/>
</dbReference>
<proteinExistence type="predicted"/>
<evidence type="ECO:0000313" key="3">
    <source>
        <dbReference type="Proteomes" id="UP000642284"/>
    </source>
</evidence>
<feature type="compositionally biased region" description="Polar residues" evidence="1">
    <location>
        <begin position="145"/>
        <end position="155"/>
    </location>
</feature>
<dbReference type="EMBL" id="JACTVJ010000036">
    <property type="protein sequence ID" value="MBC9719217.1"/>
    <property type="molecule type" value="Genomic_DNA"/>
</dbReference>
<gene>
    <name evidence="2" type="ORF">H9Y04_42570</name>
</gene>
<feature type="region of interest" description="Disordered" evidence="1">
    <location>
        <begin position="142"/>
        <end position="168"/>
    </location>
</feature>
<protein>
    <submittedName>
        <fullName evidence="2">Uncharacterized protein</fullName>
    </submittedName>
</protein>
<sequence length="168" mass="17746">MHNAADELPLTASAHAGADNLDDLDDRTRDVAELIAHLTTAAAFAARTVRRGRDSESDVTHRTVAQLTRTVGALGHALADLGEAVAHAGALHYLTSLPRSSQRATAIASTRSQLHARIDSTRRRLHQAGGRLHQQADLLAAAPASNRTPRTTNTAPVAPPIAAPSRSR</sequence>
<comment type="caution">
    <text evidence="2">The sequence shown here is derived from an EMBL/GenBank/DDBJ whole genome shotgun (WGS) entry which is preliminary data.</text>
</comment>
<evidence type="ECO:0000313" key="2">
    <source>
        <dbReference type="EMBL" id="MBC9719217.1"/>
    </source>
</evidence>
<reference evidence="2 3" key="1">
    <citation type="submission" date="2020-08" db="EMBL/GenBank/DDBJ databases">
        <title>Genemic of Streptomyces polyaspartic.</title>
        <authorList>
            <person name="Liu W."/>
        </authorList>
    </citation>
    <scope>NUCLEOTIDE SEQUENCE [LARGE SCALE GENOMIC DNA]</scope>
    <source>
        <strain evidence="2 3">TRM66268-LWL</strain>
    </source>
</reference>